<protein>
    <submittedName>
        <fullName evidence="3">Uncharacterized protein</fullName>
    </submittedName>
</protein>
<accession>A0A6C0EY14</accession>
<evidence type="ECO:0000256" key="1">
    <source>
        <dbReference type="SAM" id="Coils"/>
    </source>
</evidence>
<keyword evidence="1" id="KW-0175">Coiled coil</keyword>
<feature type="transmembrane region" description="Helical" evidence="2">
    <location>
        <begin position="109"/>
        <end position="131"/>
    </location>
</feature>
<organism evidence="3">
    <name type="scientific">viral metagenome</name>
    <dbReference type="NCBI Taxonomy" id="1070528"/>
    <lineage>
        <taxon>unclassified sequences</taxon>
        <taxon>metagenomes</taxon>
        <taxon>organismal metagenomes</taxon>
    </lineage>
</organism>
<feature type="transmembrane region" description="Helical" evidence="2">
    <location>
        <begin position="83"/>
        <end position="103"/>
    </location>
</feature>
<keyword evidence="2" id="KW-0472">Membrane</keyword>
<evidence type="ECO:0000313" key="3">
    <source>
        <dbReference type="EMBL" id="QHT32135.1"/>
    </source>
</evidence>
<proteinExistence type="predicted"/>
<dbReference type="AlphaFoldDB" id="A0A6C0EY14"/>
<reference evidence="3" key="1">
    <citation type="journal article" date="2020" name="Nature">
        <title>Giant virus diversity and host interactions through global metagenomics.</title>
        <authorList>
            <person name="Schulz F."/>
            <person name="Roux S."/>
            <person name="Paez-Espino D."/>
            <person name="Jungbluth S."/>
            <person name="Walsh D.A."/>
            <person name="Denef V.J."/>
            <person name="McMahon K.D."/>
            <person name="Konstantinidis K.T."/>
            <person name="Eloe-Fadrosh E.A."/>
            <person name="Kyrpides N.C."/>
            <person name="Woyke T."/>
        </authorList>
    </citation>
    <scope>NUCLEOTIDE SEQUENCE</scope>
    <source>
        <strain evidence="3">GVMAG-M-3300009159-65</strain>
    </source>
</reference>
<sequence>MDSFNIFGDPSENIWEAHSDSDDDLETNGFHKITLDEIKKKISVDYEISTIHKYSSALDNIASFIKSQAFIYNEASNYCKYRLNCLMFPCILLSSLCTVFSGISGKYKYGTFYIAIINALISFLLAIVNYLKLDACSEAHHITSNNYSKLKIILEFSSGEVLLFENPLLQLDGIKRQIEIWDIAYGPTQKEGERQLFVQKMYSDNERITSKLVSSLQDKIADLKKKIVEIREINRFPIPKDIINMYPIIFNINIFSFIKTIDDYRTNSIMKLKNYRNELRFIKSKEKSLKDNKRIKELYNEKMDTMNEIKILNSTSNLIDMMFQQEIKNILLFKKYFYMFYIQKFINICCCNKSTYFLPNEYKNPYDCGHYDKVLKKSLLRKILNH</sequence>
<dbReference type="EMBL" id="MN738931">
    <property type="protein sequence ID" value="QHT32135.1"/>
    <property type="molecule type" value="Genomic_DNA"/>
</dbReference>
<feature type="coiled-coil region" evidence="1">
    <location>
        <begin position="272"/>
        <end position="315"/>
    </location>
</feature>
<keyword evidence="2" id="KW-1133">Transmembrane helix</keyword>
<keyword evidence="2" id="KW-0812">Transmembrane</keyword>
<evidence type="ECO:0000256" key="2">
    <source>
        <dbReference type="SAM" id="Phobius"/>
    </source>
</evidence>
<name>A0A6C0EY14_9ZZZZ</name>